<feature type="compositionally biased region" description="Polar residues" evidence="5">
    <location>
        <begin position="1"/>
        <end position="14"/>
    </location>
</feature>
<dbReference type="Gene3D" id="3.90.1720.10">
    <property type="entry name" value="endopeptidase domain like (from Nostoc punctiforme)"/>
    <property type="match status" value="1"/>
</dbReference>
<dbReference type="OrthoDB" id="9813368at2"/>
<evidence type="ECO:0000259" key="6">
    <source>
        <dbReference type="PROSITE" id="PS51935"/>
    </source>
</evidence>
<gene>
    <name evidence="7" type="ORF">LPB140_10215</name>
</gene>
<dbReference type="PANTHER" id="PTHR47053">
    <property type="entry name" value="MUREIN DD-ENDOPEPTIDASE MEPH-RELATED"/>
    <property type="match status" value="1"/>
</dbReference>
<dbReference type="Proteomes" id="UP000242561">
    <property type="component" value="Chromosome"/>
</dbReference>
<keyword evidence="8" id="KW-1185">Reference proteome</keyword>
<evidence type="ECO:0000256" key="5">
    <source>
        <dbReference type="SAM" id="MobiDB-lite"/>
    </source>
</evidence>
<evidence type="ECO:0000256" key="2">
    <source>
        <dbReference type="ARBA" id="ARBA00022670"/>
    </source>
</evidence>
<protein>
    <recommendedName>
        <fullName evidence="6">NlpC/P60 domain-containing protein</fullName>
    </recommendedName>
</protein>
<dbReference type="GO" id="GO:0008234">
    <property type="term" value="F:cysteine-type peptidase activity"/>
    <property type="evidence" value="ECO:0007669"/>
    <property type="project" value="UniProtKB-KW"/>
</dbReference>
<dbReference type="AlphaFoldDB" id="A0A1L3JD95"/>
<proteinExistence type="inferred from homology"/>
<dbReference type="PROSITE" id="PS51935">
    <property type="entry name" value="NLPC_P60"/>
    <property type="match status" value="1"/>
</dbReference>
<dbReference type="InterPro" id="IPR036028">
    <property type="entry name" value="SH3-like_dom_sf"/>
</dbReference>
<dbReference type="STRING" id="1913578.LPB140_10215"/>
<dbReference type="EMBL" id="CP018154">
    <property type="protein sequence ID" value="APG63098.1"/>
    <property type="molecule type" value="Genomic_DNA"/>
</dbReference>
<keyword evidence="2" id="KW-0645">Protease</keyword>
<evidence type="ECO:0000313" key="8">
    <source>
        <dbReference type="Proteomes" id="UP000242561"/>
    </source>
</evidence>
<dbReference type="Pfam" id="PF18348">
    <property type="entry name" value="SH3_16"/>
    <property type="match status" value="1"/>
</dbReference>
<dbReference type="InterPro" id="IPR000064">
    <property type="entry name" value="NLP_P60_dom"/>
</dbReference>
<reference evidence="7 8" key="1">
    <citation type="submission" date="2016-11" db="EMBL/GenBank/DDBJ databases">
        <title>Sphingorhabdus sp. LPB0140, isolated from marine environment.</title>
        <authorList>
            <person name="Kim E."/>
            <person name="Yi H."/>
        </authorList>
    </citation>
    <scope>NUCLEOTIDE SEQUENCE [LARGE SCALE GENOMIC DNA]</scope>
    <source>
        <strain evidence="7 8">LPB0140</strain>
    </source>
</reference>
<keyword evidence="4" id="KW-0788">Thiol protease</keyword>
<sequence length="301" mass="32804">MNMSQNNYNEQSYALSGPSPKTDKRITPIRGDLADISLAGKLFAPHYAVPQLRICVTSATMVRAAPDHLAQGASSLSYGEEFAVLDISGDWAWGYCKHDDYLGYVPTAHLAIITEEMPKPTHIVTSVSSMIYTQPKGSATSIVQLPMGAKICITGDEEDGFLPCAQGYMPASHLSLISDMDVDPVALARRLINVPYCWGGRSGFAIDCSGLVQLCFGMNGKNLPRDSDMQEAFVGRQLDDRNQLRVGDLVFFNGHVGIMADKDNIIHANSYHMNVTIEPLSIVAQRFASEDGPAITSMKRI</sequence>
<comment type="similarity">
    <text evidence="1">Belongs to the peptidase C40 family.</text>
</comment>
<dbReference type="PANTHER" id="PTHR47053:SF1">
    <property type="entry name" value="MUREIN DD-ENDOPEPTIDASE MEPH-RELATED"/>
    <property type="match status" value="1"/>
</dbReference>
<evidence type="ECO:0000256" key="1">
    <source>
        <dbReference type="ARBA" id="ARBA00007074"/>
    </source>
</evidence>
<name>A0A1L3JD95_9SPHN</name>
<organism evidence="7 8">
    <name type="scientific">Sphingorhabdus lutea</name>
    <dbReference type="NCBI Taxonomy" id="1913578"/>
    <lineage>
        <taxon>Bacteria</taxon>
        <taxon>Pseudomonadati</taxon>
        <taxon>Pseudomonadota</taxon>
        <taxon>Alphaproteobacteria</taxon>
        <taxon>Sphingomonadales</taxon>
        <taxon>Sphingomonadaceae</taxon>
        <taxon>Sphingorhabdus</taxon>
    </lineage>
</organism>
<feature type="region of interest" description="Disordered" evidence="5">
    <location>
        <begin position="1"/>
        <end position="26"/>
    </location>
</feature>
<evidence type="ECO:0000256" key="3">
    <source>
        <dbReference type="ARBA" id="ARBA00022801"/>
    </source>
</evidence>
<accession>A0A1L3JD95</accession>
<feature type="domain" description="NlpC/P60" evidence="6">
    <location>
        <begin position="178"/>
        <end position="301"/>
    </location>
</feature>
<dbReference type="Pfam" id="PF00877">
    <property type="entry name" value="NLPC_P60"/>
    <property type="match status" value="1"/>
</dbReference>
<dbReference type="GO" id="GO:0006508">
    <property type="term" value="P:proteolysis"/>
    <property type="evidence" value="ECO:0007669"/>
    <property type="project" value="UniProtKB-KW"/>
</dbReference>
<evidence type="ECO:0000256" key="4">
    <source>
        <dbReference type="ARBA" id="ARBA00022807"/>
    </source>
</evidence>
<dbReference type="InterPro" id="IPR041382">
    <property type="entry name" value="SH3_16"/>
</dbReference>
<dbReference type="KEGG" id="sphl:LPB140_10215"/>
<keyword evidence="3" id="KW-0378">Hydrolase</keyword>
<evidence type="ECO:0000313" key="7">
    <source>
        <dbReference type="EMBL" id="APG63098.1"/>
    </source>
</evidence>
<dbReference type="SUPFAM" id="SSF50044">
    <property type="entry name" value="SH3-domain"/>
    <property type="match status" value="1"/>
</dbReference>
<dbReference type="InterPro" id="IPR051202">
    <property type="entry name" value="Peptidase_C40"/>
</dbReference>
<dbReference type="InterPro" id="IPR038765">
    <property type="entry name" value="Papain-like_cys_pep_sf"/>
</dbReference>
<dbReference type="SUPFAM" id="SSF54001">
    <property type="entry name" value="Cysteine proteinases"/>
    <property type="match status" value="1"/>
</dbReference>